<dbReference type="PANTHER" id="PTHR43592">
    <property type="entry name" value="CAAX AMINO TERMINAL PROTEASE"/>
    <property type="match status" value="1"/>
</dbReference>
<dbReference type="EMBL" id="ANNX02000028">
    <property type="protein sequence ID" value="KYC40445.1"/>
    <property type="molecule type" value="Genomic_DNA"/>
</dbReference>
<evidence type="ECO:0000313" key="4">
    <source>
        <dbReference type="EMBL" id="KYC40445.1"/>
    </source>
</evidence>
<feature type="transmembrane region" description="Helical" evidence="2">
    <location>
        <begin position="356"/>
        <end position="378"/>
    </location>
</feature>
<sequence>MSHEQPSSTFVRTAGRFILIVLTLLTTLTVGQSLLSSWQQPQFQSRLELYQTNLALQAVSLEASDSDSANLKPLEDAILGTKPLDAATQQYQEARKSAQSNLEKIKTQLAQLQSQPETAPATSQPQSQYPPATNPTSEQQQLLQQSLKQVQKLITELDLRLGILQAQQGKTDAAFKTWNEMQQSLGSDSEFGKVAAVLAGLWSDPPRLLPDSEPLIQPNLDGWFKYIALEKLYQLQQRQDALTNLKASQQEVAETAMLRLSLIGTVPVIASLIGVGLLLFLLAERFFKGKAAILAQNGDVTWLTPWDAETILVVFVVGFFFTGQFLVPVAIKAFLVPLVKSVLPIKTLASSVRIQALSVFISYLFVALGALSVLYLAIKRFFPLSNDWFRVRFKENWFLWGFGGYCVALPVVVVVSLINQQLWKGQGGSNPLLQLVLESQDSVALTIFFSTAAIAAPIFEEILFRGFLLPSLTRYLPVWGSILISSFLFAAAHLSLAEIFPLFSLGIVLGVVYTRSRNLLAPMLLHSLWNSGTLLSLFILGSPGQ</sequence>
<dbReference type="AlphaFoldDB" id="A0A139X705"/>
<feature type="domain" description="CAAX prenyl protease 2/Lysostaphin resistance protein A-like" evidence="3">
    <location>
        <begin position="445"/>
        <end position="531"/>
    </location>
</feature>
<protein>
    <submittedName>
        <fullName evidence="4">Abortive phage infection protein</fullName>
    </submittedName>
</protein>
<dbReference type="PANTHER" id="PTHR43592:SF15">
    <property type="entry name" value="CAAX AMINO TERMINAL PROTEASE FAMILY PROTEIN"/>
    <property type="match status" value="1"/>
</dbReference>
<feature type="transmembrane region" description="Helical" evidence="2">
    <location>
        <begin position="519"/>
        <end position="540"/>
    </location>
</feature>
<keyword evidence="2" id="KW-0812">Transmembrane</keyword>
<feature type="transmembrane region" description="Helical" evidence="2">
    <location>
        <begin position="439"/>
        <end position="459"/>
    </location>
</feature>
<organism evidence="4 5">
    <name type="scientific">Scytonema hofmannii PCC 7110</name>
    <dbReference type="NCBI Taxonomy" id="128403"/>
    <lineage>
        <taxon>Bacteria</taxon>
        <taxon>Bacillati</taxon>
        <taxon>Cyanobacteriota</taxon>
        <taxon>Cyanophyceae</taxon>
        <taxon>Nostocales</taxon>
        <taxon>Scytonemataceae</taxon>
        <taxon>Scytonema</taxon>
    </lineage>
</organism>
<comment type="caution">
    <text evidence="4">The sequence shown here is derived from an EMBL/GenBank/DDBJ whole genome shotgun (WGS) entry which is preliminary data.</text>
</comment>
<dbReference type="RefSeq" id="WP_017746906.1">
    <property type="nucleotide sequence ID" value="NZ_KQ976354.1"/>
</dbReference>
<feature type="transmembrane region" description="Helical" evidence="2">
    <location>
        <begin position="398"/>
        <end position="418"/>
    </location>
</feature>
<evidence type="ECO:0000256" key="2">
    <source>
        <dbReference type="SAM" id="Phobius"/>
    </source>
</evidence>
<dbReference type="GO" id="GO:0080120">
    <property type="term" value="P:CAAX-box protein maturation"/>
    <property type="evidence" value="ECO:0007669"/>
    <property type="project" value="UniProtKB-ARBA"/>
</dbReference>
<dbReference type="Proteomes" id="UP000076925">
    <property type="component" value="Unassembled WGS sequence"/>
</dbReference>
<keyword evidence="5" id="KW-1185">Reference proteome</keyword>
<keyword evidence="2" id="KW-1133">Transmembrane helix</keyword>
<accession>A0A139X705</accession>
<gene>
    <name evidence="4" type="ORF">WA1_26320</name>
</gene>
<dbReference type="OrthoDB" id="9782250at2"/>
<name>A0A139X705_9CYAN</name>
<feature type="transmembrane region" description="Helical" evidence="2">
    <location>
        <begin position="260"/>
        <end position="283"/>
    </location>
</feature>
<evidence type="ECO:0000256" key="1">
    <source>
        <dbReference type="SAM" id="MobiDB-lite"/>
    </source>
</evidence>
<feature type="transmembrane region" description="Helical" evidence="2">
    <location>
        <begin position="311"/>
        <end position="335"/>
    </location>
</feature>
<dbReference type="InterPro" id="IPR003675">
    <property type="entry name" value="Rce1/LyrA-like_dom"/>
</dbReference>
<feature type="region of interest" description="Disordered" evidence="1">
    <location>
        <begin position="109"/>
        <end position="142"/>
    </location>
</feature>
<dbReference type="Pfam" id="PF02517">
    <property type="entry name" value="Rce1-like"/>
    <property type="match status" value="1"/>
</dbReference>
<proteinExistence type="predicted"/>
<feature type="compositionally biased region" description="Polar residues" evidence="1">
    <location>
        <begin position="109"/>
        <end position="138"/>
    </location>
</feature>
<dbReference type="GO" id="GO:0004175">
    <property type="term" value="F:endopeptidase activity"/>
    <property type="evidence" value="ECO:0007669"/>
    <property type="project" value="UniProtKB-ARBA"/>
</dbReference>
<feature type="transmembrane region" description="Helical" evidence="2">
    <location>
        <begin position="17"/>
        <end position="38"/>
    </location>
</feature>
<keyword evidence="2" id="KW-0472">Membrane</keyword>
<feature type="transmembrane region" description="Helical" evidence="2">
    <location>
        <begin position="479"/>
        <end position="512"/>
    </location>
</feature>
<reference evidence="4 5" key="1">
    <citation type="journal article" date="2013" name="Genome Biol. Evol.">
        <title>Genomes of Stigonematalean cyanobacteria (subsection V) and the evolution of oxygenic photosynthesis from prokaryotes to plastids.</title>
        <authorList>
            <person name="Dagan T."/>
            <person name="Roettger M."/>
            <person name="Stucken K."/>
            <person name="Landan G."/>
            <person name="Koch R."/>
            <person name="Major P."/>
            <person name="Gould S.B."/>
            <person name="Goremykin V.V."/>
            <person name="Rippka R."/>
            <person name="Tandeau de Marsac N."/>
            <person name="Gugger M."/>
            <person name="Lockhart P.J."/>
            <person name="Allen J.F."/>
            <person name="Brune I."/>
            <person name="Maus I."/>
            <person name="Puhler A."/>
            <person name="Martin W.F."/>
        </authorList>
    </citation>
    <scope>NUCLEOTIDE SEQUENCE [LARGE SCALE GENOMIC DNA]</scope>
    <source>
        <strain evidence="4 5">PCC 7110</strain>
    </source>
</reference>
<evidence type="ECO:0000259" key="3">
    <source>
        <dbReference type="Pfam" id="PF02517"/>
    </source>
</evidence>
<dbReference type="STRING" id="128403.WA1_26320"/>
<evidence type="ECO:0000313" key="5">
    <source>
        <dbReference type="Proteomes" id="UP000076925"/>
    </source>
</evidence>